<dbReference type="Proteomes" id="UP000735302">
    <property type="component" value="Unassembled WGS sequence"/>
</dbReference>
<keyword evidence="3" id="KW-1185">Reference proteome</keyword>
<proteinExistence type="predicted"/>
<sequence>MPYCDVTIQGRNGFHLYKPWKSILVKVLNTEDARSVQLVQCLLRRKKAQRASRSLSVPTCARPQQGDLGLSGPPSGEGAGGGARTCDRSVPADFRADSLPTVPPMSPVNFQHSSTR</sequence>
<organism evidence="2 3">
    <name type="scientific">Plakobranchus ocellatus</name>
    <dbReference type="NCBI Taxonomy" id="259542"/>
    <lineage>
        <taxon>Eukaryota</taxon>
        <taxon>Metazoa</taxon>
        <taxon>Spiralia</taxon>
        <taxon>Lophotrochozoa</taxon>
        <taxon>Mollusca</taxon>
        <taxon>Gastropoda</taxon>
        <taxon>Heterobranchia</taxon>
        <taxon>Euthyneura</taxon>
        <taxon>Panpulmonata</taxon>
        <taxon>Sacoglossa</taxon>
        <taxon>Placobranchoidea</taxon>
        <taxon>Plakobranchidae</taxon>
        <taxon>Plakobranchus</taxon>
    </lineage>
</organism>
<dbReference type="AlphaFoldDB" id="A0AAV4AP51"/>
<reference evidence="2 3" key="1">
    <citation type="journal article" date="2021" name="Elife">
        <title>Chloroplast acquisition without the gene transfer in kleptoplastic sea slugs, Plakobranchus ocellatus.</title>
        <authorList>
            <person name="Maeda T."/>
            <person name="Takahashi S."/>
            <person name="Yoshida T."/>
            <person name="Shimamura S."/>
            <person name="Takaki Y."/>
            <person name="Nagai Y."/>
            <person name="Toyoda A."/>
            <person name="Suzuki Y."/>
            <person name="Arimoto A."/>
            <person name="Ishii H."/>
            <person name="Satoh N."/>
            <person name="Nishiyama T."/>
            <person name="Hasebe M."/>
            <person name="Maruyama T."/>
            <person name="Minagawa J."/>
            <person name="Obokata J."/>
            <person name="Shigenobu S."/>
        </authorList>
    </citation>
    <scope>NUCLEOTIDE SEQUENCE [LARGE SCALE GENOMIC DNA]</scope>
</reference>
<protein>
    <submittedName>
        <fullName evidence="2">Uncharacterized protein</fullName>
    </submittedName>
</protein>
<evidence type="ECO:0000313" key="2">
    <source>
        <dbReference type="EMBL" id="GFO08697.1"/>
    </source>
</evidence>
<feature type="region of interest" description="Disordered" evidence="1">
    <location>
        <begin position="53"/>
        <end position="116"/>
    </location>
</feature>
<gene>
    <name evidence="2" type="ORF">PoB_003520200</name>
</gene>
<evidence type="ECO:0000313" key="3">
    <source>
        <dbReference type="Proteomes" id="UP000735302"/>
    </source>
</evidence>
<accession>A0AAV4AP51</accession>
<evidence type="ECO:0000256" key="1">
    <source>
        <dbReference type="SAM" id="MobiDB-lite"/>
    </source>
</evidence>
<comment type="caution">
    <text evidence="2">The sequence shown here is derived from an EMBL/GenBank/DDBJ whole genome shotgun (WGS) entry which is preliminary data.</text>
</comment>
<dbReference type="EMBL" id="BLXT01003974">
    <property type="protein sequence ID" value="GFO08697.1"/>
    <property type="molecule type" value="Genomic_DNA"/>
</dbReference>
<name>A0AAV4AP51_9GAST</name>